<dbReference type="OrthoDB" id="4062651at2759"/>
<dbReference type="EMBL" id="LVVM01004354">
    <property type="protein sequence ID" value="OJA13119.1"/>
    <property type="molecule type" value="Genomic_DNA"/>
</dbReference>
<protein>
    <recommendedName>
        <fullName evidence="1">Protein kinase domain-containing protein</fullName>
    </recommendedName>
</protein>
<evidence type="ECO:0000259" key="1">
    <source>
        <dbReference type="PROSITE" id="PS50011"/>
    </source>
</evidence>
<dbReference type="PANTHER" id="PTHR46146">
    <property type="entry name" value="SERINE/THREONINE-PROTEIN KINASE-LIKE PROTEIN CCR4"/>
    <property type="match status" value="1"/>
</dbReference>
<comment type="caution">
    <text evidence="2">The sequence shown here is derived from an EMBL/GenBank/DDBJ whole genome shotgun (WGS) entry which is preliminary data.</text>
</comment>
<organism evidence="2 3">
    <name type="scientific">Rhizopogon vesiculosus</name>
    <dbReference type="NCBI Taxonomy" id="180088"/>
    <lineage>
        <taxon>Eukaryota</taxon>
        <taxon>Fungi</taxon>
        <taxon>Dikarya</taxon>
        <taxon>Basidiomycota</taxon>
        <taxon>Agaricomycotina</taxon>
        <taxon>Agaricomycetes</taxon>
        <taxon>Agaricomycetidae</taxon>
        <taxon>Boletales</taxon>
        <taxon>Suillineae</taxon>
        <taxon>Rhizopogonaceae</taxon>
        <taxon>Rhizopogon</taxon>
    </lineage>
</organism>
<dbReference type="GO" id="GO:0004672">
    <property type="term" value="F:protein kinase activity"/>
    <property type="evidence" value="ECO:0007669"/>
    <property type="project" value="InterPro"/>
</dbReference>
<proteinExistence type="predicted"/>
<dbReference type="InterPro" id="IPR000719">
    <property type="entry name" value="Prot_kinase_dom"/>
</dbReference>
<dbReference type="Pfam" id="PF07714">
    <property type="entry name" value="PK_Tyr_Ser-Thr"/>
    <property type="match status" value="1"/>
</dbReference>
<dbReference type="AlphaFoldDB" id="A0A1J8PXD2"/>
<feature type="domain" description="Protein kinase" evidence="1">
    <location>
        <begin position="1"/>
        <end position="70"/>
    </location>
</feature>
<dbReference type="Gene3D" id="1.10.510.10">
    <property type="entry name" value="Transferase(Phosphotransferase) domain 1"/>
    <property type="match status" value="1"/>
</dbReference>
<name>A0A1J8PXD2_9AGAM</name>
<accession>A0A1J8PXD2</accession>
<dbReference type="InterPro" id="IPR011009">
    <property type="entry name" value="Kinase-like_dom_sf"/>
</dbReference>
<dbReference type="GO" id="GO:0005524">
    <property type="term" value="F:ATP binding"/>
    <property type="evidence" value="ECO:0007669"/>
    <property type="project" value="InterPro"/>
</dbReference>
<dbReference type="SUPFAM" id="SSF56112">
    <property type="entry name" value="Protein kinase-like (PK-like)"/>
    <property type="match status" value="1"/>
</dbReference>
<dbReference type="Proteomes" id="UP000183567">
    <property type="component" value="Unassembled WGS sequence"/>
</dbReference>
<gene>
    <name evidence="2" type="ORF">AZE42_08651</name>
</gene>
<reference evidence="2 3" key="1">
    <citation type="submission" date="2016-03" db="EMBL/GenBank/DDBJ databases">
        <title>Comparative genomics of the ectomycorrhizal sister species Rhizopogon vinicolor and Rhizopogon vesiculosus (Basidiomycota: Boletales) reveals a divergence of the mating type B locus.</title>
        <authorList>
            <person name="Mujic A.B."/>
            <person name="Kuo A."/>
            <person name="Tritt A."/>
            <person name="Lipzen A."/>
            <person name="Chen C."/>
            <person name="Johnson J."/>
            <person name="Sharma A."/>
            <person name="Barry K."/>
            <person name="Grigoriev I.V."/>
            <person name="Spatafora J.W."/>
        </authorList>
    </citation>
    <scope>NUCLEOTIDE SEQUENCE [LARGE SCALE GENOMIC DNA]</scope>
    <source>
        <strain evidence="2 3">AM-OR11-056</strain>
    </source>
</reference>
<evidence type="ECO:0000313" key="2">
    <source>
        <dbReference type="EMBL" id="OJA13119.1"/>
    </source>
</evidence>
<keyword evidence="3" id="KW-1185">Reference proteome</keyword>
<dbReference type="InterPro" id="IPR001245">
    <property type="entry name" value="Ser-Thr/Tyr_kinase_cat_dom"/>
</dbReference>
<evidence type="ECO:0000313" key="3">
    <source>
        <dbReference type="Proteomes" id="UP000183567"/>
    </source>
</evidence>
<dbReference type="PROSITE" id="PS50011">
    <property type="entry name" value="PROTEIN_KINASE_DOM"/>
    <property type="match status" value="1"/>
</dbReference>
<dbReference type="PROSITE" id="PS00109">
    <property type="entry name" value="PROTEIN_KINASE_TYR"/>
    <property type="match status" value="1"/>
</dbReference>
<dbReference type="InterPro" id="IPR008266">
    <property type="entry name" value="Tyr_kinase_AS"/>
</dbReference>
<sequence length="70" mass="7733">MPNGTLHAYLKSKHNNLTVLDRSRLLEDVSAGLRYLHSVPVMHGDITGANILIDKRGHARLIDFGLSSII</sequence>